<keyword evidence="2" id="KW-1185">Reference proteome</keyword>
<dbReference type="EMBL" id="CM056742">
    <property type="protein sequence ID" value="KAJ8676015.1"/>
    <property type="molecule type" value="Genomic_DNA"/>
</dbReference>
<name>A0ACC2NXJ3_9HYME</name>
<protein>
    <submittedName>
        <fullName evidence="1">Uncharacterized protein</fullName>
    </submittedName>
</protein>
<sequence length="260" mass="29102">MTWDLPPLQPSYQESSSSSEQSNIPVLSIPSPNYAWPATSADQLLEDLANLPDASSTSTESLESHPTDQSMPKVLSNLDLQPTIQSNITPTYSLQSYQPILQPIQTPINVVSSTQLVNFLDSGSFSDVSLIVGESGREFRAHKVILAAKSPVFRGMFSLLDYEKILNIEIKEVHEDVMYDLLKFIYEDQIERIESCGYQLCLAAEKFEIPALRERCCAGLLTVDRICINDDNVYDIVDFAIARNVAELKRRAVEYVIGVY</sequence>
<comment type="caution">
    <text evidence="1">The sequence shown here is derived from an EMBL/GenBank/DDBJ whole genome shotgun (WGS) entry which is preliminary data.</text>
</comment>
<organism evidence="1 2">
    <name type="scientific">Eretmocerus hayati</name>
    <dbReference type="NCBI Taxonomy" id="131215"/>
    <lineage>
        <taxon>Eukaryota</taxon>
        <taxon>Metazoa</taxon>
        <taxon>Ecdysozoa</taxon>
        <taxon>Arthropoda</taxon>
        <taxon>Hexapoda</taxon>
        <taxon>Insecta</taxon>
        <taxon>Pterygota</taxon>
        <taxon>Neoptera</taxon>
        <taxon>Endopterygota</taxon>
        <taxon>Hymenoptera</taxon>
        <taxon>Apocrita</taxon>
        <taxon>Proctotrupomorpha</taxon>
        <taxon>Chalcidoidea</taxon>
        <taxon>Aphelinidae</taxon>
        <taxon>Aphelininae</taxon>
        <taxon>Eretmocerus</taxon>
    </lineage>
</organism>
<accession>A0ACC2NXJ3</accession>
<dbReference type="Proteomes" id="UP001239111">
    <property type="component" value="Chromosome 2"/>
</dbReference>
<evidence type="ECO:0000313" key="1">
    <source>
        <dbReference type="EMBL" id="KAJ8676015.1"/>
    </source>
</evidence>
<gene>
    <name evidence="1" type="ORF">QAD02_011801</name>
</gene>
<evidence type="ECO:0000313" key="2">
    <source>
        <dbReference type="Proteomes" id="UP001239111"/>
    </source>
</evidence>
<reference evidence="1" key="1">
    <citation type="submission" date="2023-04" db="EMBL/GenBank/DDBJ databases">
        <title>A chromosome-level genome assembly of the parasitoid wasp Eretmocerus hayati.</title>
        <authorList>
            <person name="Zhong Y."/>
            <person name="Liu S."/>
            <person name="Liu Y."/>
        </authorList>
    </citation>
    <scope>NUCLEOTIDE SEQUENCE</scope>
    <source>
        <strain evidence="1">ZJU_SS_LIU_2023</strain>
    </source>
</reference>
<proteinExistence type="predicted"/>